<gene>
    <name evidence="3" type="ORF">B0T25DRAFT_596767</name>
</gene>
<evidence type="ECO:0000256" key="1">
    <source>
        <dbReference type="SAM" id="MobiDB-lite"/>
    </source>
</evidence>
<protein>
    <recommendedName>
        <fullName evidence="5">Extracellular membrane protein CFEM domain-containing protein</fullName>
    </recommendedName>
</protein>
<proteinExistence type="predicted"/>
<feature type="signal peptide" evidence="2">
    <location>
        <begin position="1"/>
        <end position="17"/>
    </location>
</feature>
<sequence length="283" mass="27286">MKAATLSAILAPALVHAQWWGGAPDCAQDCFSSYFTSQSSWPAPTNYCSATQGASVSSCINSACSATPTAVTSYSSLSSSLCAAYASCSSAGSTGVYTISLPGFTGTLGDGPGGFGGPGGRGGAGGHGGPGGSGGPGNWGTNDDWDAGATKTWTGGVYTVTGCEWDGSPWAGGPGGWSSAGGQGGSPWGNWGHGWKWSTATATITQTITYTTGGVTAFSTVVGPATYALAVSGDTTQTSIINAGAANPTNSAGSAAAPNNGDGLGVKVVGALLGGVVAVAGLL</sequence>
<dbReference type="AlphaFoldDB" id="A0AAJ0HVH5"/>
<dbReference type="EMBL" id="JAUIQD010000001">
    <property type="protein sequence ID" value="KAK3363501.1"/>
    <property type="molecule type" value="Genomic_DNA"/>
</dbReference>
<name>A0AAJ0HVH5_9PEZI</name>
<feature type="chain" id="PRO_5042604016" description="Extracellular membrane protein CFEM domain-containing protein" evidence="2">
    <location>
        <begin position="18"/>
        <end position="283"/>
    </location>
</feature>
<keyword evidence="2" id="KW-0732">Signal</keyword>
<organism evidence="3 4">
    <name type="scientific">Lasiosphaeria hispida</name>
    <dbReference type="NCBI Taxonomy" id="260671"/>
    <lineage>
        <taxon>Eukaryota</taxon>
        <taxon>Fungi</taxon>
        <taxon>Dikarya</taxon>
        <taxon>Ascomycota</taxon>
        <taxon>Pezizomycotina</taxon>
        <taxon>Sordariomycetes</taxon>
        <taxon>Sordariomycetidae</taxon>
        <taxon>Sordariales</taxon>
        <taxon>Lasiosphaeriaceae</taxon>
        <taxon>Lasiosphaeria</taxon>
    </lineage>
</organism>
<feature type="compositionally biased region" description="Gly residues" evidence="1">
    <location>
        <begin position="113"/>
        <end position="138"/>
    </location>
</feature>
<evidence type="ECO:0000313" key="3">
    <source>
        <dbReference type="EMBL" id="KAK3363501.1"/>
    </source>
</evidence>
<feature type="region of interest" description="Disordered" evidence="1">
    <location>
        <begin position="113"/>
        <end position="142"/>
    </location>
</feature>
<evidence type="ECO:0000256" key="2">
    <source>
        <dbReference type="SAM" id="SignalP"/>
    </source>
</evidence>
<reference evidence="3" key="1">
    <citation type="journal article" date="2023" name="Mol. Phylogenet. Evol.">
        <title>Genome-scale phylogeny and comparative genomics of the fungal order Sordariales.</title>
        <authorList>
            <person name="Hensen N."/>
            <person name="Bonometti L."/>
            <person name="Westerberg I."/>
            <person name="Brannstrom I.O."/>
            <person name="Guillou S."/>
            <person name="Cros-Aarteil S."/>
            <person name="Calhoun S."/>
            <person name="Haridas S."/>
            <person name="Kuo A."/>
            <person name="Mondo S."/>
            <person name="Pangilinan J."/>
            <person name="Riley R."/>
            <person name="LaButti K."/>
            <person name="Andreopoulos B."/>
            <person name="Lipzen A."/>
            <person name="Chen C."/>
            <person name="Yan M."/>
            <person name="Daum C."/>
            <person name="Ng V."/>
            <person name="Clum A."/>
            <person name="Steindorff A."/>
            <person name="Ohm R.A."/>
            <person name="Martin F."/>
            <person name="Silar P."/>
            <person name="Natvig D.O."/>
            <person name="Lalanne C."/>
            <person name="Gautier V."/>
            <person name="Ament-Velasquez S.L."/>
            <person name="Kruys A."/>
            <person name="Hutchinson M.I."/>
            <person name="Powell A.J."/>
            <person name="Barry K."/>
            <person name="Miller A.N."/>
            <person name="Grigoriev I.V."/>
            <person name="Debuchy R."/>
            <person name="Gladieux P."/>
            <person name="Hiltunen Thoren M."/>
            <person name="Johannesson H."/>
        </authorList>
    </citation>
    <scope>NUCLEOTIDE SEQUENCE</scope>
    <source>
        <strain evidence="3">CBS 955.72</strain>
    </source>
</reference>
<dbReference type="Proteomes" id="UP001275084">
    <property type="component" value="Unassembled WGS sequence"/>
</dbReference>
<evidence type="ECO:0000313" key="4">
    <source>
        <dbReference type="Proteomes" id="UP001275084"/>
    </source>
</evidence>
<evidence type="ECO:0008006" key="5">
    <source>
        <dbReference type="Google" id="ProtNLM"/>
    </source>
</evidence>
<keyword evidence="4" id="KW-1185">Reference proteome</keyword>
<accession>A0AAJ0HVH5</accession>
<comment type="caution">
    <text evidence="3">The sequence shown here is derived from an EMBL/GenBank/DDBJ whole genome shotgun (WGS) entry which is preliminary data.</text>
</comment>
<reference evidence="3" key="2">
    <citation type="submission" date="2023-06" db="EMBL/GenBank/DDBJ databases">
        <authorList>
            <consortium name="Lawrence Berkeley National Laboratory"/>
            <person name="Haridas S."/>
            <person name="Hensen N."/>
            <person name="Bonometti L."/>
            <person name="Westerberg I."/>
            <person name="Brannstrom I.O."/>
            <person name="Guillou S."/>
            <person name="Cros-Aarteil S."/>
            <person name="Calhoun S."/>
            <person name="Kuo A."/>
            <person name="Mondo S."/>
            <person name="Pangilinan J."/>
            <person name="Riley R."/>
            <person name="Labutti K."/>
            <person name="Andreopoulos B."/>
            <person name="Lipzen A."/>
            <person name="Chen C."/>
            <person name="Yanf M."/>
            <person name="Daum C."/>
            <person name="Ng V."/>
            <person name="Clum A."/>
            <person name="Steindorff A."/>
            <person name="Ohm R."/>
            <person name="Martin F."/>
            <person name="Silar P."/>
            <person name="Natvig D."/>
            <person name="Lalanne C."/>
            <person name="Gautier V."/>
            <person name="Ament-Velasquez S.L."/>
            <person name="Kruys A."/>
            <person name="Hutchinson M.I."/>
            <person name="Powell A.J."/>
            <person name="Barry K."/>
            <person name="Miller A.N."/>
            <person name="Grigoriev I.V."/>
            <person name="Debuchy R."/>
            <person name="Gladieux P."/>
            <person name="Thoren M.H."/>
            <person name="Johannesson H."/>
        </authorList>
    </citation>
    <scope>NUCLEOTIDE SEQUENCE</scope>
    <source>
        <strain evidence="3">CBS 955.72</strain>
    </source>
</reference>